<dbReference type="Proteomes" id="UP000192731">
    <property type="component" value="Unassembled WGS sequence"/>
</dbReference>
<feature type="transmembrane region" description="Helical" evidence="5">
    <location>
        <begin position="34"/>
        <end position="52"/>
    </location>
</feature>
<keyword evidence="1" id="KW-1003">Cell membrane</keyword>
<keyword evidence="2 5" id="KW-0812">Transmembrane</keyword>
<name>A0A1W1VI78_DESTI</name>
<proteinExistence type="predicted"/>
<dbReference type="InterPro" id="IPR003810">
    <property type="entry name" value="Mntp/YtaF"/>
</dbReference>
<organism evidence="6 7">
    <name type="scientific">Desulfonispora thiosulfatigenes DSM 11270</name>
    <dbReference type="NCBI Taxonomy" id="656914"/>
    <lineage>
        <taxon>Bacteria</taxon>
        <taxon>Bacillati</taxon>
        <taxon>Bacillota</taxon>
        <taxon>Clostridia</taxon>
        <taxon>Eubacteriales</taxon>
        <taxon>Peptococcaceae</taxon>
        <taxon>Desulfonispora</taxon>
    </lineage>
</organism>
<evidence type="ECO:0000313" key="6">
    <source>
        <dbReference type="EMBL" id="SMB92930.1"/>
    </source>
</evidence>
<feature type="transmembrane region" description="Helical" evidence="5">
    <location>
        <begin position="166"/>
        <end position="187"/>
    </location>
</feature>
<keyword evidence="3 5" id="KW-1133">Transmembrane helix</keyword>
<reference evidence="6 7" key="1">
    <citation type="submission" date="2017-04" db="EMBL/GenBank/DDBJ databases">
        <authorList>
            <person name="Afonso C.L."/>
            <person name="Miller P.J."/>
            <person name="Scott M.A."/>
            <person name="Spackman E."/>
            <person name="Goraichik I."/>
            <person name="Dimitrov K.M."/>
            <person name="Suarez D.L."/>
            <person name="Swayne D.E."/>
        </authorList>
    </citation>
    <scope>NUCLEOTIDE SEQUENCE [LARGE SCALE GENOMIC DNA]</scope>
    <source>
        <strain evidence="6 7">DSM 11270</strain>
    </source>
</reference>
<dbReference type="AlphaFoldDB" id="A0A1W1VI78"/>
<keyword evidence="7" id="KW-1185">Reference proteome</keyword>
<feature type="transmembrane region" description="Helical" evidence="5">
    <location>
        <begin position="141"/>
        <end position="160"/>
    </location>
</feature>
<dbReference type="OrthoDB" id="1679205at2"/>
<dbReference type="PANTHER" id="PTHR35529">
    <property type="entry name" value="MANGANESE EFFLUX PUMP MNTP-RELATED"/>
    <property type="match status" value="1"/>
</dbReference>
<dbReference type="STRING" id="656914.SAMN00017405_2124"/>
<evidence type="ECO:0000256" key="4">
    <source>
        <dbReference type="ARBA" id="ARBA00023136"/>
    </source>
</evidence>
<protein>
    <submittedName>
        <fullName evidence="6">Putative sporulation protein YtaF</fullName>
    </submittedName>
</protein>
<gene>
    <name evidence="6" type="ORF">SAMN00017405_2124</name>
</gene>
<accession>A0A1W1VI78</accession>
<dbReference type="NCBIfam" id="TIGR02840">
    <property type="entry name" value="spore_YtaF"/>
    <property type="match status" value="1"/>
</dbReference>
<evidence type="ECO:0000256" key="1">
    <source>
        <dbReference type="ARBA" id="ARBA00022475"/>
    </source>
</evidence>
<evidence type="ECO:0000256" key="5">
    <source>
        <dbReference type="SAM" id="Phobius"/>
    </source>
</evidence>
<dbReference type="Pfam" id="PF02659">
    <property type="entry name" value="Mntp"/>
    <property type="match status" value="2"/>
</dbReference>
<evidence type="ECO:0000256" key="2">
    <source>
        <dbReference type="ARBA" id="ARBA00022692"/>
    </source>
</evidence>
<sequence length="216" mass="22884">MIWSIVVFAIALSLDGFGVGVSYGFRKIKIPWKSLMIICISSASAIAVSMFAGKMLASILSPNIAEFIGGLALILVGLWLLIQVWANRLTPKETGLNGEVEHPLPVFKISIPSLGLIVNVLKEPIKADLDSSGTISMNESLLLGFALAMDALGAGLGAAMTGFHPVITPIIVGLVKLVLVTTGLYMGSHNLLNNLQKKLEILPGLIILIMGLSKLL</sequence>
<feature type="transmembrane region" description="Helical" evidence="5">
    <location>
        <begin position="64"/>
        <end position="82"/>
    </location>
</feature>
<dbReference type="PANTHER" id="PTHR35529:SF2">
    <property type="entry name" value="SPORULATION PROTEIN YTAF-RELATED"/>
    <property type="match status" value="1"/>
</dbReference>
<evidence type="ECO:0000313" key="7">
    <source>
        <dbReference type="Proteomes" id="UP000192731"/>
    </source>
</evidence>
<dbReference type="RefSeq" id="WP_084053762.1">
    <property type="nucleotide sequence ID" value="NZ_FWWT01000021.1"/>
</dbReference>
<keyword evidence="4 5" id="KW-0472">Membrane</keyword>
<evidence type="ECO:0000256" key="3">
    <source>
        <dbReference type="ARBA" id="ARBA00022989"/>
    </source>
</evidence>
<dbReference type="EMBL" id="FWWT01000021">
    <property type="protein sequence ID" value="SMB92930.1"/>
    <property type="molecule type" value="Genomic_DNA"/>
</dbReference>
<dbReference type="InterPro" id="IPR014205">
    <property type="entry name" value="Spore_YtaF"/>
</dbReference>